<keyword evidence="2" id="KW-0539">Nucleus</keyword>
<comment type="subcellular location">
    <subcellularLocation>
        <location evidence="1">Nucleus</location>
    </subcellularLocation>
</comment>
<sequence>METLNQKNGLDITFRKNVLNNLIIKKFKEFAQNSENPVVFSTIKDIAVKLEEKLFNKATNKDDYLAKVLQKLNLVEKNKLFDAVAAPTTAFVSFPDAGNINAADWKLLIDQYQRARSTYLPELNKLLKRAEEQCFQGQNAKQLETVKRARDVIKQMIKFLHITESELLRISKEIVYQNLNQIIQYFNSLSKKSTTSSGNQAPQSSYGQILVNNVQMTPLVNTTLIRKPMSQRPEDGSSHSQPGVLHPPLYDSVRATKRVDMKNLQLQGPEDTADKDAHLNVKKNPQQNQITSVNQTTEVLQTRKPQKLPEKKGDFMNSMFPPMTKATSRTSCQQSSVDSPSTPITPTSAPKEIGKLTMSVSPTKFQARKAQCETEVQDKDLDFETPGVLASSLPSDSSVPENNQLPHCAKQPFERLIQAVQLISKEALKSSMDDIASAMSAVNNLPTYANDVDSPAVYCSTGDGNTSHKKMKRDIDSVRGVVSALDNYGSCRKKLRKEVNNDLMDESRQTNQRLIETVLKVDCDFDSSNESIIKCTYKPVSCSGSFKRHFGFMESMLTLSIEILVPSYYPNTPLKILDRLPDGCCKETKDLTEKARARFDRCIRGLVSLGLGDMARAWDDSARSVISDFTLGLGGEFFSSNHLNSKKTKRTTPHQLPEDVDDMIDMDFLLSPPFIVEETLQQDPEDTADKNAHLNVKQNPQQNQITSMNQTTEIPRTRKPQKLPEKKDDFMNSMFSPMTKATSRTSHQQSSGACLISAKPPQSLSTETDKKRNASFVSDPKEMSHPKPIINTVDSPSPPNTPTSPAKKREMPHPKPIINTVDSPSPPNTPTSPAKEREMPHPKPIINTVDSPSPPITPTSPAKEREMPHPKPIINTVYTPSPPITPTSPAKEIGKPAMSVSPTNFQASNAQCETEVQDTELDIETPRVLASPLPSDFSGPGNNQLPHCAHLAQAVQMIYMEALRSSMDDIAPAMSAVNNLPTYANDVDSPAVSYCTGDEYTSCKKMKYDIDSVRGVKSALDNYGSCSKNLRKEVNNDLMDEIRQTNQRLIETVLKVDCDSDSSNETVIKCTYKPVSCSGSFMRQFGFMESILTLSIKILVPFNYPNTPLKILDRVPDGCCKETKDLTERARAIFDRCVRCLDSLGLGDMARAWDDSARSVISDYILGLGGESFSSKYGIWECVPPD</sequence>
<dbReference type="PANTHER" id="PTHR33137:SF44">
    <property type="entry name" value="MEDIATOR COMPLEX SUBUNIT 15 KIX DOMAIN-CONTAINING PROTEIN"/>
    <property type="match status" value="1"/>
</dbReference>
<dbReference type="GO" id="GO:0005634">
    <property type="term" value="C:nucleus"/>
    <property type="evidence" value="ECO:0007669"/>
    <property type="project" value="UniProtKB-SubCell"/>
</dbReference>
<evidence type="ECO:0000313" key="6">
    <source>
        <dbReference type="Proteomes" id="UP000596660"/>
    </source>
</evidence>
<keyword evidence="6" id="KW-1185">Reference proteome</keyword>
<accession>A0A803LT57</accession>
<feature type="domain" description="Mediator complex subunit 15 KIX" evidence="4">
    <location>
        <begin position="9"/>
        <end position="78"/>
    </location>
</feature>
<dbReference type="EnsemblPlants" id="AUR62018401-RA">
    <property type="protein sequence ID" value="AUR62018401-RA:cds"/>
    <property type="gene ID" value="AUR62018401"/>
</dbReference>
<dbReference type="GO" id="GO:0031490">
    <property type="term" value="F:chromatin DNA binding"/>
    <property type="evidence" value="ECO:0007669"/>
    <property type="project" value="InterPro"/>
</dbReference>
<dbReference type="InterPro" id="IPR036546">
    <property type="entry name" value="MED15_KIX"/>
</dbReference>
<organism evidence="5 6">
    <name type="scientific">Chenopodium quinoa</name>
    <name type="common">Quinoa</name>
    <dbReference type="NCBI Taxonomy" id="63459"/>
    <lineage>
        <taxon>Eukaryota</taxon>
        <taxon>Viridiplantae</taxon>
        <taxon>Streptophyta</taxon>
        <taxon>Embryophyta</taxon>
        <taxon>Tracheophyta</taxon>
        <taxon>Spermatophyta</taxon>
        <taxon>Magnoliopsida</taxon>
        <taxon>eudicotyledons</taxon>
        <taxon>Gunneridae</taxon>
        <taxon>Pentapetalae</taxon>
        <taxon>Caryophyllales</taxon>
        <taxon>Chenopodiaceae</taxon>
        <taxon>Chenopodioideae</taxon>
        <taxon>Atripliceae</taxon>
        <taxon>Chenopodium</taxon>
    </lineage>
</organism>
<dbReference type="PANTHER" id="PTHR33137">
    <property type="entry name" value="MEDIATOR OF RNA POLYMERASE II TRANSCRIPTION SUBUNIT 15A-RELATED"/>
    <property type="match status" value="1"/>
</dbReference>
<proteinExistence type="predicted"/>
<dbReference type="AlphaFoldDB" id="A0A803LT57"/>
<reference evidence="5" key="2">
    <citation type="submission" date="2021-03" db="UniProtKB">
        <authorList>
            <consortium name="EnsemblPlants"/>
        </authorList>
    </citation>
    <scope>IDENTIFICATION</scope>
</reference>
<feature type="compositionally biased region" description="Polar residues" evidence="3">
    <location>
        <begin position="733"/>
        <end position="752"/>
    </location>
</feature>
<name>A0A803LT57_CHEQI</name>
<evidence type="ECO:0000256" key="2">
    <source>
        <dbReference type="ARBA" id="ARBA00023242"/>
    </source>
</evidence>
<dbReference type="InterPro" id="IPR036529">
    <property type="entry name" value="KIX_dom_sf"/>
</dbReference>
<dbReference type="Pfam" id="PF16987">
    <property type="entry name" value="KIX_2"/>
    <property type="match status" value="1"/>
</dbReference>
<dbReference type="Proteomes" id="UP000596660">
    <property type="component" value="Unplaced"/>
</dbReference>
<evidence type="ECO:0000313" key="5">
    <source>
        <dbReference type="EnsemblPlants" id="AUR62018401-RA:cds"/>
    </source>
</evidence>
<reference evidence="5" key="1">
    <citation type="journal article" date="2017" name="Nature">
        <title>The genome of Chenopodium quinoa.</title>
        <authorList>
            <person name="Jarvis D.E."/>
            <person name="Ho Y.S."/>
            <person name="Lightfoot D.J."/>
            <person name="Schmoeckel S.M."/>
            <person name="Li B."/>
            <person name="Borm T.J.A."/>
            <person name="Ohyanagi H."/>
            <person name="Mineta K."/>
            <person name="Michell C.T."/>
            <person name="Saber N."/>
            <person name="Kharbatia N.M."/>
            <person name="Rupper R.R."/>
            <person name="Sharp A.R."/>
            <person name="Dally N."/>
            <person name="Boughton B.A."/>
            <person name="Woo Y.H."/>
            <person name="Gao G."/>
            <person name="Schijlen E.G.W.M."/>
            <person name="Guo X."/>
            <person name="Momin A.A."/>
            <person name="Negrao S."/>
            <person name="Al-Babili S."/>
            <person name="Gehring C."/>
            <person name="Roessner U."/>
            <person name="Jung C."/>
            <person name="Murphy K."/>
            <person name="Arold S.T."/>
            <person name="Gojobori T."/>
            <person name="van der Linden C.G."/>
            <person name="van Loo E.N."/>
            <person name="Jellen E.N."/>
            <person name="Maughan P.J."/>
            <person name="Tester M."/>
        </authorList>
    </citation>
    <scope>NUCLEOTIDE SEQUENCE [LARGE SCALE GENOMIC DNA]</scope>
    <source>
        <strain evidence="5">cv. PI 614886</strain>
    </source>
</reference>
<feature type="region of interest" description="Disordered" evidence="3">
    <location>
        <begin position="229"/>
        <end position="248"/>
    </location>
</feature>
<feature type="compositionally biased region" description="Low complexity" evidence="3">
    <location>
        <begin position="335"/>
        <end position="348"/>
    </location>
</feature>
<evidence type="ECO:0000256" key="1">
    <source>
        <dbReference type="ARBA" id="ARBA00004123"/>
    </source>
</evidence>
<dbReference type="Gramene" id="AUR62018401-RA">
    <property type="protein sequence ID" value="AUR62018401-RA:cds"/>
    <property type="gene ID" value="AUR62018401"/>
</dbReference>
<feature type="compositionally biased region" description="Polar residues" evidence="3">
    <location>
        <begin position="696"/>
        <end position="714"/>
    </location>
</feature>
<feature type="region of interest" description="Disordered" evidence="3">
    <location>
        <begin position="695"/>
        <end position="883"/>
    </location>
</feature>
<evidence type="ECO:0000256" key="3">
    <source>
        <dbReference type="SAM" id="MobiDB-lite"/>
    </source>
</evidence>
<protein>
    <recommendedName>
        <fullName evidence="4">Mediator complex subunit 15 KIX domain-containing protein</fullName>
    </recommendedName>
</protein>
<evidence type="ECO:0000259" key="4">
    <source>
        <dbReference type="Pfam" id="PF16987"/>
    </source>
</evidence>
<dbReference type="Gene3D" id="1.10.246.20">
    <property type="entry name" value="Coactivator CBP, KIX domain"/>
    <property type="match status" value="1"/>
</dbReference>
<dbReference type="GO" id="GO:0003713">
    <property type="term" value="F:transcription coactivator activity"/>
    <property type="evidence" value="ECO:0007669"/>
    <property type="project" value="InterPro"/>
</dbReference>
<feature type="region of interest" description="Disordered" evidence="3">
    <location>
        <begin position="331"/>
        <end position="350"/>
    </location>
</feature>
<dbReference type="InterPro" id="IPR044661">
    <property type="entry name" value="MED15a/b/c-like"/>
</dbReference>
<feature type="region of interest" description="Disordered" evidence="3">
    <location>
        <begin position="297"/>
        <end position="317"/>
    </location>
</feature>